<feature type="transmembrane region" description="Helical" evidence="1">
    <location>
        <begin position="36"/>
        <end position="55"/>
    </location>
</feature>
<dbReference type="PANTHER" id="PTHR38442">
    <property type="entry name" value="INNER MEMBRANE PROTEIN-RELATED"/>
    <property type="match status" value="1"/>
</dbReference>
<feature type="transmembrane region" description="Helical" evidence="1">
    <location>
        <begin position="61"/>
        <end position="84"/>
    </location>
</feature>
<evidence type="ECO:0000313" key="2">
    <source>
        <dbReference type="EMBL" id="PPK98627.1"/>
    </source>
</evidence>
<dbReference type="Proteomes" id="UP000239485">
    <property type="component" value="Unassembled WGS sequence"/>
</dbReference>
<keyword evidence="1" id="KW-1133">Transmembrane helix</keyword>
<dbReference type="EMBL" id="PTJD01000001">
    <property type="protein sequence ID" value="PPK98627.1"/>
    <property type="molecule type" value="Genomic_DNA"/>
</dbReference>
<protein>
    <submittedName>
        <fullName evidence="2">Uncharacterized membrane-anchored protein YjiN (DUF445 family)</fullName>
    </submittedName>
</protein>
<sequence length="431" mass="47037">MTAPAPSPPATPPPVVPFLLSAADEERRAALRRMRVVAGSLLVLAAVVYALTIGTDGALGYVNAAAEAAMVGAVADWFAVTALFRRPFGLPIPHTGLIPRKKDALGQSLEEFVSSNFLAEEVVRDKVARAEVTRRLAEWLVRPGSAERAVEEAAVVVGSGLKLLKDDEVAILLDQVVLQRLADEPWSPAAGRLLAQVVADGTHHPVVDVCLREAQRWLDRNEHTVMALVMERAPSWTPGWLDERIGRRVHGEALRWVTDALADQHHSGRKAIDDLLARFARDLQHDATTRARALEFQRRLLTHPDVRDTLAGLWGTVRRLLTEAVADPGSELRLRAVKALRDLAQRLLDDDALRGRIDGHVVDAAGHLVRRFAPELATVISDTVARWDGADAARRIELHVGRDLQFIRINGTVVGGLVGVLIHALTQLAGH</sequence>
<name>A0A2S6IW89_9ACTN</name>
<dbReference type="RefSeq" id="WP_245886320.1">
    <property type="nucleotide sequence ID" value="NZ_PTJD01000001.1"/>
</dbReference>
<dbReference type="PANTHER" id="PTHR38442:SF1">
    <property type="entry name" value="INNER MEMBRANE PROTEIN"/>
    <property type="match status" value="1"/>
</dbReference>
<reference evidence="2 3" key="1">
    <citation type="submission" date="2018-02" db="EMBL/GenBank/DDBJ databases">
        <title>Genomic Encyclopedia of Archaeal and Bacterial Type Strains, Phase II (KMG-II): from individual species to whole genera.</title>
        <authorList>
            <person name="Goeker M."/>
        </authorList>
    </citation>
    <scope>NUCLEOTIDE SEQUENCE [LARGE SCALE GENOMIC DNA]</scope>
    <source>
        <strain evidence="2 3">DSM 22857</strain>
    </source>
</reference>
<dbReference type="AlphaFoldDB" id="A0A2S6IW89"/>
<dbReference type="GO" id="GO:0005886">
    <property type="term" value="C:plasma membrane"/>
    <property type="evidence" value="ECO:0007669"/>
    <property type="project" value="TreeGrafter"/>
</dbReference>
<keyword evidence="3" id="KW-1185">Reference proteome</keyword>
<keyword evidence="1" id="KW-0472">Membrane</keyword>
<accession>A0A2S6IW89</accession>
<organism evidence="2 3">
    <name type="scientific">Kineococcus xinjiangensis</name>
    <dbReference type="NCBI Taxonomy" id="512762"/>
    <lineage>
        <taxon>Bacteria</taxon>
        <taxon>Bacillati</taxon>
        <taxon>Actinomycetota</taxon>
        <taxon>Actinomycetes</taxon>
        <taxon>Kineosporiales</taxon>
        <taxon>Kineosporiaceae</taxon>
        <taxon>Kineococcus</taxon>
    </lineage>
</organism>
<dbReference type="Pfam" id="PF04286">
    <property type="entry name" value="DUF445"/>
    <property type="match status" value="1"/>
</dbReference>
<evidence type="ECO:0000256" key="1">
    <source>
        <dbReference type="SAM" id="Phobius"/>
    </source>
</evidence>
<proteinExistence type="predicted"/>
<keyword evidence="1" id="KW-0812">Transmembrane</keyword>
<comment type="caution">
    <text evidence="2">The sequence shown here is derived from an EMBL/GenBank/DDBJ whole genome shotgun (WGS) entry which is preliminary data.</text>
</comment>
<gene>
    <name evidence="2" type="ORF">CLV92_101326</name>
</gene>
<evidence type="ECO:0000313" key="3">
    <source>
        <dbReference type="Proteomes" id="UP000239485"/>
    </source>
</evidence>
<dbReference type="InterPro" id="IPR007383">
    <property type="entry name" value="DUF445"/>
</dbReference>